<dbReference type="eggNOG" id="COG3203">
    <property type="taxonomic scope" value="Bacteria"/>
</dbReference>
<feature type="region of interest" description="Disordered" evidence="1">
    <location>
        <begin position="35"/>
        <end position="55"/>
    </location>
</feature>
<dbReference type="Gene3D" id="2.40.160.10">
    <property type="entry name" value="Porin"/>
    <property type="match status" value="1"/>
</dbReference>
<evidence type="ECO:0000256" key="1">
    <source>
        <dbReference type="SAM" id="MobiDB-lite"/>
    </source>
</evidence>
<dbReference type="GO" id="GO:0015288">
    <property type="term" value="F:porin activity"/>
    <property type="evidence" value="ECO:0007669"/>
    <property type="project" value="InterPro"/>
</dbReference>
<evidence type="ECO:0000256" key="2">
    <source>
        <dbReference type="SAM" id="SignalP"/>
    </source>
</evidence>
<dbReference type="Proteomes" id="UP000001880">
    <property type="component" value="Chromosome"/>
</dbReference>
<dbReference type="SUPFAM" id="SSF56935">
    <property type="entry name" value="Porins"/>
    <property type="match status" value="1"/>
</dbReference>
<proteinExistence type="predicted"/>
<dbReference type="AlphaFoldDB" id="D0LMS1"/>
<sequence length="394" mass="42901">MQPLRNIAIATRCAVWTVLASAVLSARPAYADEVSAATPPTEAAETTETAPQLPPPDAIELRWYGMVNKELRWIQQTHPGTEGRFTSGTEVDGGESRFGVKAQLGPWHAKIELGVNASLDRPDEDGNFARLQVRHASLGWSDPRFGAFLVGRDWLPASLEMFRIDPLLPSGFESYGLDIIRQVRGYRGAVGLGYVVHAPTAQLSYRSPALFGCTLAATYARNDTGLLGDGDHAEQSYTAAWSGDIGVLDARLGGSYGSAVDCADGWRCPKIERAYWQGFATLAWRGARVNAAYGRETTPTDRLRRLFLSADYARERGRFALSYSRVRYRQYSGVDAQWAGGYYHTLWPDHVEARALVGVIDIDGDGTQIGSDASGAAVTQNLAYVATLGTVLSF</sequence>
<dbReference type="GO" id="GO:0016020">
    <property type="term" value="C:membrane"/>
    <property type="evidence" value="ECO:0007669"/>
    <property type="project" value="InterPro"/>
</dbReference>
<evidence type="ECO:0000313" key="5">
    <source>
        <dbReference type="Proteomes" id="UP000001880"/>
    </source>
</evidence>
<gene>
    <name evidence="4" type="ordered locus">Hoch_6287</name>
</gene>
<protein>
    <recommendedName>
        <fullName evidence="3">Porin domain-containing protein</fullName>
    </recommendedName>
</protein>
<evidence type="ECO:0000313" key="4">
    <source>
        <dbReference type="EMBL" id="ACY18758.1"/>
    </source>
</evidence>
<name>D0LMS1_HALO1</name>
<dbReference type="HOGENOM" id="CLU_699744_0_0_7"/>
<dbReference type="InterPro" id="IPR033900">
    <property type="entry name" value="Gram_neg_porin_domain"/>
</dbReference>
<keyword evidence="2" id="KW-0732">Signal</keyword>
<accession>D0LMS1</accession>
<feature type="compositionally biased region" description="Low complexity" evidence="1">
    <location>
        <begin position="36"/>
        <end position="51"/>
    </location>
</feature>
<feature type="domain" description="Porin" evidence="3">
    <location>
        <begin position="21"/>
        <end position="346"/>
    </location>
</feature>
<organism evidence="4 5">
    <name type="scientific">Haliangium ochraceum (strain DSM 14365 / JCM 11303 / SMP-2)</name>
    <dbReference type="NCBI Taxonomy" id="502025"/>
    <lineage>
        <taxon>Bacteria</taxon>
        <taxon>Pseudomonadati</taxon>
        <taxon>Myxococcota</taxon>
        <taxon>Polyangia</taxon>
        <taxon>Haliangiales</taxon>
        <taxon>Kofleriaceae</taxon>
        <taxon>Haliangium</taxon>
    </lineage>
</organism>
<dbReference type="EMBL" id="CP001804">
    <property type="protein sequence ID" value="ACY18758.1"/>
    <property type="molecule type" value="Genomic_DNA"/>
</dbReference>
<dbReference type="InterPro" id="IPR023614">
    <property type="entry name" value="Porin_dom_sf"/>
</dbReference>
<dbReference type="STRING" id="502025.Hoch_6287"/>
<keyword evidence="5" id="KW-1185">Reference proteome</keyword>
<feature type="chain" id="PRO_5003011383" description="Porin domain-containing protein" evidence="2">
    <location>
        <begin position="32"/>
        <end position="394"/>
    </location>
</feature>
<evidence type="ECO:0000259" key="3">
    <source>
        <dbReference type="Pfam" id="PF13609"/>
    </source>
</evidence>
<reference evidence="4 5" key="1">
    <citation type="journal article" date="2010" name="Stand. Genomic Sci.">
        <title>Complete genome sequence of Haliangium ochraceum type strain (SMP-2).</title>
        <authorList>
            <consortium name="US DOE Joint Genome Institute (JGI-PGF)"/>
            <person name="Ivanova N."/>
            <person name="Daum C."/>
            <person name="Lang E."/>
            <person name="Abt B."/>
            <person name="Kopitz M."/>
            <person name="Saunders E."/>
            <person name="Lapidus A."/>
            <person name="Lucas S."/>
            <person name="Glavina Del Rio T."/>
            <person name="Nolan M."/>
            <person name="Tice H."/>
            <person name="Copeland A."/>
            <person name="Cheng J.F."/>
            <person name="Chen F."/>
            <person name="Bruce D."/>
            <person name="Goodwin L."/>
            <person name="Pitluck S."/>
            <person name="Mavromatis K."/>
            <person name="Pati A."/>
            <person name="Mikhailova N."/>
            <person name="Chen A."/>
            <person name="Palaniappan K."/>
            <person name="Land M."/>
            <person name="Hauser L."/>
            <person name="Chang Y.J."/>
            <person name="Jeffries C.D."/>
            <person name="Detter J.C."/>
            <person name="Brettin T."/>
            <person name="Rohde M."/>
            <person name="Goker M."/>
            <person name="Bristow J."/>
            <person name="Markowitz V."/>
            <person name="Eisen J.A."/>
            <person name="Hugenholtz P."/>
            <person name="Kyrpides N.C."/>
            <person name="Klenk H.P."/>
        </authorList>
    </citation>
    <scope>NUCLEOTIDE SEQUENCE [LARGE SCALE GENOMIC DNA]</scope>
    <source>
        <strain evidence="5">DSM 14365 / CIP 107738 / JCM 11303 / AJ 13395 / SMP-2</strain>
    </source>
</reference>
<dbReference type="KEGG" id="hoh:Hoch_6287"/>
<dbReference type="Pfam" id="PF13609">
    <property type="entry name" value="Porin_4"/>
    <property type="match status" value="1"/>
</dbReference>
<feature type="signal peptide" evidence="2">
    <location>
        <begin position="1"/>
        <end position="31"/>
    </location>
</feature>